<dbReference type="SUPFAM" id="SSF53756">
    <property type="entry name" value="UDP-Glycosyltransferase/glycogen phosphorylase"/>
    <property type="match status" value="1"/>
</dbReference>
<dbReference type="Gene3D" id="3.40.50.2000">
    <property type="entry name" value="Glycogen Phosphorylase B"/>
    <property type="match status" value="2"/>
</dbReference>
<dbReference type="STRING" id="687842.ASU31_12720"/>
<dbReference type="EMBL" id="LMZQ01000007">
    <property type="protein sequence ID" value="KRT15842.1"/>
    <property type="molecule type" value="Genomic_DNA"/>
</dbReference>
<accession>A0A0T5VPP4</accession>
<sequence length="434" mass="50366">MKKLLIISPYFAPSNAADMQRVRMSLPFYKDFDWEVELVCVVEKHTDAVFDYLLNDSIPENIKIHRINALPKKFTYKFGLGSIALRSLWFYKSYVNRLLKGKKFDLIFFSTTQFPVCILGPYWKKKFKIPYIIDMQDPWFTNYYEDKPKYKRPKKYWFSYRLDKYLEPLAMKDVDGLISVSDAYTHDLTLRYPHLTEKPSATITFGGFKQDLEIAANHKHDLKLAYNNDPNNKHIVYVGRGGFDMQKAVMLLLKGFKIGLKRDLKHFEKLRFHFVGTSYAPLGSGEKTLFGVAEKLGVANYVTEQTDRISFYESIFNLQNADALFIPGHEKPAYTASKIYPYIMTEKPILAIFNLESSAAQSLINCNAGYVADILNFKPAMETIYAFLKGVAECNLPKLEINWTEFEQYRAKATTKKQCDLFDLVLQKYLEPKS</sequence>
<proteinExistence type="predicted"/>
<organism evidence="1 2">
    <name type="scientific">Pedobacter ginsenosidimutans</name>
    <dbReference type="NCBI Taxonomy" id="687842"/>
    <lineage>
        <taxon>Bacteria</taxon>
        <taxon>Pseudomonadati</taxon>
        <taxon>Bacteroidota</taxon>
        <taxon>Sphingobacteriia</taxon>
        <taxon>Sphingobacteriales</taxon>
        <taxon>Sphingobacteriaceae</taxon>
        <taxon>Pedobacter</taxon>
    </lineage>
</organism>
<reference evidence="1 2" key="1">
    <citation type="submission" date="2015-11" db="EMBL/GenBank/DDBJ databases">
        <title>Sequence of Pedobacter ginsenosidimutans.</title>
        <authorList>
            <person name="Carson E."/>
            <person name="Keyser V."/>
            <person name="Newman J."/>
            <person name="Miller J."/>
        </authorList>
    </citation>
    <scope>NUCLEOTIDE SEQUENCE [LARGE SCALE GENOMIC DNA]</scope>
    <source>
        <strain evidence="1 2">KACC 14530</strain>
    </source>
</reference>
<dbReference type="Proteomes" id="UP000051950">
    <property type="component" value="Unassembled WGS sequence"/>
</dbReference>
<dbReference type="OrthoDB" id="846071at2"/>
<name>A0A0T5VPP4_9SPHI</name>
<evidence type="ECO:0008006" key="3">
    <source>
        <dbReference type="Google" id="ProtNLM"/>
    </source>
</evidence>
<dbReference type="RefSeq" id="WP_057932673.1">
    <property type="nucleotide sequence ID" value="NZ_LMZQ01000007.1"/>
</dbReference>
<protein>
    <recommendedName>
        <fullName evidence="3">Glycosyltransferase subfamily 4-like N-terminal domain-containing protein</fullName>
    </recommendedName>
</protein>
<gene>
    <name evidence="1" type="ORF">ASU31_12720</name>
</gene>
<comment type="caution">
    <text evidence="1">The sequence shown here is derived from an EMBL/GenBank/DDBJ whole genome shotgun (WGS) entry which is preliminary data.</text>
</comment>
<keyword evidence="2" id="KW-1185">Reference proteome</keyword>
<evidence type="ECO:0000313" key="1">
    <source>
        <dbReference type="EMBL" id="KRT15842.1"/>
    </source>
</evidence>
<dbReference type="AlphaFoldDB" id="A0A0T5VPP4"/>
<evidence type="ECO:0000313" key="2">
    <source>
        <dbReference type="Proteomes" id="UP000051950"/>
    </source>
</evidence>